<accession>A0A1B1SD74</accession>
<name>A0A1B1SD74_9BACT</name>
<evidence type="ECO:0000256" key="1">
    <source>
        <dbReference type="SAM" id="Phobius"/>
    </source>
</evidence>
<feature type="transmembrane region" description="Helical" evidence="1">
    <location>
        <begin position="157"/>
        <end position="186"/>
    </location>
</feature>
<keyword evidence="1" id="KW-0472">Membrane</keyword>
<protein>
    <submittedName>
        <fullName evidence="2">Uncharacterized protein</fullName>
    </submittedName>
</protein>
<evidence type="ECO:0000313" key="3">
    <source>
        <dbReference type="Proteomes" id="UP000186351"/>
    </source>
</evidence>
<dbReference type="STRING" id="1796646.A4V02_13360"/>
<accession>A0A1Z2XFT3</accession>
<sequence>MRGDRFAYFLNAVHYCIWRGSRRLQLVIDKVIGRFLLFFGVLFLSPKKQERLDIHIANREKETYGYFNNKKRGFHILFANDNFGFFYGGYSIFISFLLNGIYIRVFEYINPVLLIVMLVVPIWLCYIPAYRAVFTNDNYLKYYKKFEKMDKSWHRKWVMITWAFCVGGILAFFGGIIALFAIAIGWNNVHLPFSGY</sequence>
<feature type="transmembrane region" description="Helical" evidence="1">
    <location>
        <begin position="85"/>
        <end position="106"/>
    </location>
</feature>
<dbReference type="RefSeq" id="WP_068961885.1">
    <property type="nucleotide sequence ID" value="NZ_CAJTAP010000016.1"/>
</dbReference>
<dbReference type="OrthoDB" id="1071897at2"/>
<feature type="transmembrane region" description="Helical" evidence="1">
    <location>
        <begin position="112"/>
        <end position="136"/>
    </location>
</feature>
<proteinExistence type="predicted"/>
<dbReference type="Proteomes" id="UP000186351">
    <property type="component" value="Chromosome"/>
</dbReference>
<keyword evidence="3" id="KW-1185">Reference proteome</keyword>
<dbReference type="KEGG" id="pary:A4V02_13360"/>
<evidence type="ECO:0000313" key="2">
    <source>
        <dbReference type="EMBL" id="ANU64610.1"/>
    </source>
</evidence>
<gene>
    <name evidence="2" type="ORF">A4V02_13360</name>
</gene>
<keyword evidence="1" id="KW-0812">Transmembrane</keyword>
<keyword evidence="1" id="KW-1133">Transmembrane helix</keyword>
<organism evidence="2 3">
    <name type="scientific">Muribaculum intestinale</name>
    <dbReference type="NCBI Taxonomy" id="1796646"/>
    <lineage>
        <taxon>Bacteria</taxon>
        <taxon>Pseudomonadati</taxon>
        <taxon>Bacteroidota</taxon>
        <taxon>Bacteroidia</taxon>
        <taxon>Bacteroidales</taxon>
        <taxon>Muribaculaceae</taxon>
        <taxon>Muribaculum</taxon>
    </lineage>
</organism>
<dbReference type="GeneID" id="65537862"/>
<reference evidence="3" key="1">
    <citation type="submission" date="2016-04" db="EMBL/GenBank/DDBJ databases">
        <title>Complete Genome Sequences of Twelve Strains of a Stable Defined Moderately Diverse Mouse Microbiota 2 (sDMDMm2).</title>
        <authorList>
            <person name="Uchimura Y."/>
            <person name="Wyss M."/>
            <person name="Brugiroux S."/>
            <person name="Limenitakis J.P."/>
            <person name="Stecher B."/>
            <person name="McCoy K.D."/>
            <person name="Macpherson A.J."/>
        </authorList>
    </citation>
    <scope>NUCLEOTIDE SEQUENCE [LARGE SCALE GENOMIC DNA]</scope>
    <source>
        <strain evidence="3">YL27</strain>
    </source>
</reference>
<dbReference type="AlphaFoldDB" id="A0A1B1SD74"/>
<dbReference type="EMBL" id="CP015402">
    <property type="protein sequence ID" value="ANU64610.1"/>
    <property type="molecule type" value="Genomic_DNA"/>
</dbReference>